<dbReference type="HOGENOM" id="CLU_046025_2_0_1"/>
<dbReference type="STRING" id="1095629.A0A0C9XY15"/>
<keyword evidence="4" id="KW-1185">Reference proteome</keyword>
<accession>A0A0C9XY15</accession>
<sequence length="328" mass="37169">MNLTETTVGPLLLGIFLNTYLYGIVSFQYASYYSSVFNDTLWIRLMVFSLFCLDTFHSVSLMYLAWAYTMQDTRNIPMYLLKPFWPYASTAFVTTVTACLTQIYLADRILRTKKSVSLYILVLFLSACAFVAGIVFAVKACLFKIEDNLLHVRLDTLLIVWCSLEACVVILISGTLLHSLSKTRAGTQRSDKVINRLMQTTIQSGLLCSIASILILVLFVAYQEAQFCSIFGVPIGRLYTNTLMDTLRCRKKLREMLTFPVDPKDLIVQRENKSFELYVRKEVLTDVHVDDLDLSPPKPLDNLNAETASTSRETLPYLCDGEPVALVF</sequence>
<dbReference type="Proteomes" id="UP000054477">
    <property type="component" value="Unassembled WGS sequence"/>
</dbReference>
<reference evidence="4" key="2">
    <citation type="submission" date="2015-01" db="EMBL/GenBank/DDBJ databases">
        <title>Evolutionary Origins and Diversification of the Mycorrhizal Mutualists.</title>
        <authorList>
            <consortium name="DOE Joint Genome Institute"/>
            <consortium name="Mycorrhizal Genomics Consortium"/>
            <person name="Kohler A."/>
            <person name="Kuo A."/>
            <person name="Nagy L.G."/>
            <person name="Floudas D."/>
            <person name="Copeland A."/>
            <person name="Barry K.W."/>
            <person name="Cichocki N."/>
            <person name="Veneault-Fourrey C."/>
            <person name="LaButti K."/>
            <person name="Lindquist E.A."/>
            <person name="Lipzen A."/>
            <person name="Lundell T."/>
            <person name="Morin E."/>
            <person name="Murat C."/>
            <person name="Riley R."/>
            <person name="Ohm R."/>
            <person name="Sun H."/>
            <person name="Tunlid A."/>
            <person name="Henrissat B."/>
            <person name="Grigoriev I.V."/>
            <person name="Hibbett D.S."/>
            <person name="Martin F."/>
        </authorList>
    </citation>
    <scope>NUCLEOTIDE SEQUENCE [LARGE SCALE GENOMIC DNA]</scope>
    <source>
        <strain evidence="4">LaAM-08-1</strain>
    </source>
</reference>
<proteinExistence type="predicted"/>
<feature type="transmembrane region" description="Helical" evidence="1">
    <location>
        <begin position="84"/>
        <end position="106"/>
    </location>
</feature>
<dbReference type="AlphaFoldDB" id="A0A0C9XY15"/>
<dbReference type="EMBL" id="KN838591">
    <property type="protein sequence ID" value="KIK02547.1"/>
    <property type="molecule type" value="Genomic_DNA"/>
</dbReference>
<dbReference type="OrthoDB" id="2562493at2759"/>
<protein>
    <recommendedName>
        <fullName evidence="2">DUF6534 domain-containing protein</fullName>
    </recommendedName>
</protein>
<gene>
    <name evidence="3" type="ORF">K443DRAFT_677497</name>
</gene>
<dbReference type="PANTHER" id="PTHR40465">
    <property type="entry name" value="CHROMOSOME 1, WHOLE GENOME SHOTGUN SEQUENCE"/>
    <property type="match status" value="1"/>
</dbReference>
<dbReference type="Pfam" id="PF20152">
    <property type="entry name" value="DUF6534"/>
    <property type="match status" value="1"/>
</dbReference>
<evidence type="ECO:0000313" key="3">
    <source>
        <dbReference type="EMBL" id="KIK02547.1"/>
    </source>
</evidence>
<organism evidence="3 4">
    <name type="scientific">Laccaria amethystina LaAM-08-1</name>
    <dbReference type="NCBI Taxonomy" id="1095629"/>
    <lineage>
        <taxon>Eukaryota</taxon>
        <taxon>Fungi</taxon>
        <taxon>Dikarya</taxon>
        <taxon>Basidiomycota</taxon>
        <taxon>Agaricomycotina</taxon>
        <taxon>Agaricomycetes</taxon>
        <taxon>Agaricomycetidae</taxon>
        <taxon>Agaricales</taxon>
        <taxon>Agaricineae</taxon>
        <taxon>Hydnangiaceae</taxon>
        <taxon>Laccaria</taxon>
    </lineage>
</organism>
<keyword evidence="1" id="KW-1133">Transmembrane helix</keyword>
<feature type="transmembrane region" description="Helical" evidence="1">
    <location>
        <begin position="118"/>
        <end position="138"/>
    </location>
</feature>
<feature type="transmembrane region" description="Helical" evidence="1">
    <location>
        <begin position="42"/>
        <end position="64"/>
    </location>
</feature>
<keyword evidence="1" id="KW-0472">Membrane</keyword>
<name>A0A0C9XY15_9AGAR</name>
<reference evidence="3 4" key="1">
    <citation type="submission" date="2014-04" db="EMBL/GenBank/DDBJ databases">
        <authorList>
            <consortium name="DOE Joint Genome Institute"/>
            <person name="Kuo A."/>
            <person name="Kohler A."/>
            <person name="Nagy L.G."/>
            <person name="Floudas D."/>
            <person name="Copeland A."/>
            <person name="Barry K.W."/>
            <person name="Cichocki N."/>
            <person name="Veneault-Fourrey C."/>
            <person name="LaButti K."/>
            <person name="Lindquist E.A."/>
            <person name="Lipzen A."/>
            <person name="Lundell T."/>
            <person name="Morin E."/>
            <person name="Murat C."/>
            <person name="Sun H."/>
            <person name="Tunlid A."/>
            <person name="Henrissat B."/>
            <person name="Grigoriev I.V."/>
            <person name="Hibbett D.S."/>
            <person name="Martin F."/>
            <person name="Nordberg H.P."/>
            <person name="Cantor M.N."/>
            <person name="Hua S.X."/>
        </authorList>
    </citation>
    <scope>NUCLEOTIDE SEQUENCE [LARGE SCALE GENOMIC DNA]</scope>
    <source>
        <strain evidence="3 4">LaAM-08-1</strain>
    </source>
</reference>
<feature type="transmembrane region" description="Helical" evidence="1">
    <location>
        <begin position="158"/>
        <end position="180"/>
    </location>
</feature>
<feature type="transmembrane region" description="Helical" evidence="1">
    <location>
        <begin position="201"/>
        <end position="222"/>
    </location>
</feature>
<evidence type="ECO:0000313" key="4">
    <source>
        <dbReference type="Proteomes" id="UP000054477"/>
    </source>
</evidence>
<feature type="domain" description="DUF6534" evidence="2">
    <location>
        <begin position="166"/>
        <end position="251"/>
    </location>
</feature>
<feature type="transmembrane region" description="Helical" evidence="1">
    <location>
        <begin position="12"/>
        <end position="30"/>
    </location>
</feature>
<evidence type="ECO:0000259" key="2">
    <source>
        <dbReference type="Pfam" id="PF20152"/>
    </source>
</evidence>
<dbReference type="InterPro" id="IPR045339">
    <property type="entry name" value="DUF6534"/>
</dbReference>
<evidence type="ECO:0000256" key="1">
    <source>
        <dbReference type="SAM" id="Phobius"/>
    </source>
</evidence>
<dbReference type="PANTHER" id="PTHR40465:SF1">
    <property type="entry name" value="DUF6534 DOMAIN-CONTAINING PROTEIN"/>
    <property type="match status" value="1"/>
</dbReference>
<keyword evidence="1" id="KW-0812">Transmembrane</keyword>